<evidence type="ECO:0000256" key="4">
    <source>
        <dbReference type="ARBA" id="ARBA00011690"/>
    </source>
</evidence>
<dbReference type="PANTHER" id="PTHR43757">
    <property type="entry name" value="AMINOMETHYLTRANSFERASE"/>
    <property type="match status" value="1"/>
</dbReference>
<evidence type="ECO:0000256" key="11">
    <source>
        <dbReference type="RuleBase" id="RU003981"/>
    </source>
</evidence>
<sequence length="413" mass="45264">MITRLLKTTLAKYCKLNSFHTRLQAYRPSSTESLKRTPLYNFHISHGGKMVPFAGYSMPVQYKLSISDSVRQTRNNVSLFDVSHMLQFLVTGPNATDFMERVVVGDIHGLKPGQSTLSLITNETGGIIDDCIINKTKEGYIYVVSNAGNAEKDSKHLMKQLELFSPKGVDIEFQTERSLIALQGPKMPIIMQAGLIDRLENLHFMNSVYTSLFGIQGCRISRCGYTGEDGVEISVPSERVIELVERLLSQPIPQSIGGGMELAGLGARDTLRLEAGLCLYGNDIGEEISPVEAGLTWCIGKRRRKEGGFIGADVIIPQIPGKTEKVRVGLISTGPPARAGTKVLNSEGEEAGEVTSGGPSPTLRKNIAMAYIPRSLSKVGTILSLRIRKNINQATVTKMPFTPSRYYTKPKSI</sequence>
<dbReference type="InterPro" id="IPR029043">
    <property type="entry name" value="GcvT/YgfZ_C"/>
</dbReference>
<dbReference type="SUPFAM" id="SSF103025">
    <property type="entry name" value="Folate-binding domain"/>
    <property type="match status" value="1"/>
</dbReference>
<evidence type="ECO:0000256" key="10">
    <source>
        <dbReference type="PIRSR" id="PIRSR006487-1"/>
    </source>
</evidence>
<evidence type="ECO:0000256" key="8">
    <source>
        <dbReference type="ARBA" id="ARBA00023128"/>
    </source>
</evidence>
<comment type="subunit">
    <text evidence="4 11">The glycine cleavage system is composed of four proteins: P, T, L and H.</text>
</comment>
<dbReference type="InterPro" id="IPR006223">
    <property type="entry name" value="GcvT"/>
</dbReference>
<dbReference type="InterPro" id="IPR013977">
    <property type="entry name" value="GcvT_C"/>
</dbReference>
<evidence type="ECO:0000256" key="7">
    <source>
        <dbReference type="ARBA" id="ARBA00022946"/>
    </source>
</evidence>
<feature type="domain" description="Aminomethyltransferase C-terminal" evidence="13">
    <location>
        <begin position="327"/>
        <end position="401"/>
    </location>
</feature>
<keyword evidence="5 11" id="KW-0032">Aminotransferase</keyword>
<dbReference type="Gene3D" id="3.30.70.1400">
    <property type="entry name" value="Aminomethyltransferase beta-barrel domains"/>
    <property type="match status" value="1"/>
</dbReference>
<dbReference type="GO" id="GO:0008483">
    <property type="term" value="F:transaminase activity"/>
    <property type="evidence" value="ECO:0007669"/>
    <property type="project" value="UniProtKB-KW"/>
</dbReference>
<evidence type="ECO:0000256" key="1">
    <source>
        <dbReference type="ARBA" id="ARBA00003631"/>
    </source>
</evidence>
<evidence type="ECO:0000256" key="3">
    <source>
        <dbReference type="ARBA" id="ARBA00008609"/>
    </source>
</evidence>
<dbReference type="GO" id="GO:0005739">
    <property type="term" value="C:mitochondrion"/>
    <property type="evidence" value="ECO:0007669"/>
    <property type="project" value="UniProtKB-SubCell"/>
</dbReference>
<dbReference type="GO" id="GO:0005960">
    <property type="term" value="C:glycine cleavage complex"/>
    <property type="evidence" value="ECO:0007669"/>
    <property type="project" value="InterPro"/>
</dbReference>
<dbReference type="Gene3D" id="4.10.1250.10">
    <property type="entry name" value="Aminomethyltransferase fragment"/>
    <property type="match status" value="1"/>
</dbReference>
<keyword evidence="7 11" id="KW-0809">Transit peptide</keyword>
<dbReference type="AlphaFoldDB" id="A0AAV7JD26"/>
<gene>
    <name evidence="14" type="ORF">LOD99_12783</name>
</gene>
<dbReference type="InterPro" id="IPR028896">
    <property type="entry name" value="GcvT/YgfZ/DmdA"/>
</dbReference>
<comment type="subcellular location">
    <subcellularLocation>
        <location evidence="2 11">Mitochondrion</location>
    </subcellularLocation>
</comment>
<evidence type="ECO:0000259" key="13">
    <source>
        <dbReference type="Pfam" id="PF08669"/>
    </source>
</evidence>
<dbReference type="NCBIfam" id="TIGR00528">
    <property type="entry name" value="gcvT"/>
    <property type="match status" value="1"/>
</dbReference>
<evidence type="ECO:0000256" key="6">
    <source>
        <dbReference type="ARBA" id="ARBA00022679"/>
    </source>
</evidence>
<accession>A0AAV7JD26</accession>
<evidence type="ECO:0000259" key="12">
    <source>
        <dbReference type="Pfam" id="PF01571"/>
    </source>
</evidence>
<dbReference type="GO" id="GO:0004047">
    <property type="term" value="F:aminomethyltransferase activity"/>
    <property type="evidence" value="ECO:0007669"/>
    <property type="project" value="UniProtKB-EC"/>
</dbReference>
<dbReference type="FunFam" id="4.10.1250.10:FF:000002">
    <property type="entry name" value="Aminomethyltransferase"/>
    <property type="match status" value="1"/>
</dbReference>
<dbReference type="Pfam" id="PF08669">
    <property type="entry name" value="GCV_T_C"/>
    <property type="match status" value="1"/>
</dbReference>
<keyword evidence="6 11" id="KW-0808">Transferase</keyword>
<comment type="caution">
    <text evidence="14">The sequence shown here is derived from an EMBL/GenBank/DDBJ whole genome shotgun (WGS) entry which is preliminary data.</text>
</comment>
<evidence type="ECO:0000256" key="5">
    <source>
        <dbReference type="ARBA" id="ARBA00022576"/>
    </source>
</evidence>
<feature type="binding site" evidence="10">
    <location>
        <position position="232"/>
    </location>
    <ligand>
        <name>substrate</name>
    </ligand>
</feature>
<organism evidence="14 15">
    <name type="scientific">Oopsacas minuta</name>
    <dbReference type="NCBI Taxonomy" id="111878"/>
    <lineage>
        <taxon>Eukaryota</taxon>
        <taxon>Metazoa</taxon>
        <taxon>Porifera</taxon>
        <taxon>Hexactinellida</taxon>
        <taxon>Hexasterophora</taxon>
        <taxon>Lyssacinosida</taxon>
        <taxon>Leucopsacidae</taxon>
        <taxon>Oopsacas</taxon>
    </lineage>
</organism>
<dbReference type="Proteomes" id="UP001165289">
    <property type="component" value="Unassembled WGS sequence"/>
</dbReference>
<evidence type="ECO:0000256" key="2">
    <source>
        <dbReference type="ARBA" id="ARBA00004173"/>
    </source>
</evidence>
<dbReference type="SUPFAM" id="SSF101790">
    <property type="entry name" value="Aminomethyltransferase beta-barrel domain"/>
    <property type="match status" value="1"/>
</dbReference>
<dbReference type="EC" id="2.1.2.10" evidence="11"/>
<keyword evidence="15" id="KW-1185">Reference proteome</keyword>
<dbReference type="Pfam" id="PF01571">
    <property type="entry name" value="GCV_T"/>
    <property type="match status" value="1"/>
</dbReference>
<evidence type="ECO:0000313" key="15">
    <source>
        <dbReference type="Proteomes" id="UP001165289"/>
    </source>
</evidence>
<dbReference type="FunFam" id="2.40.30.110:FF:000002">
    <property type="entry name" value="Aminomethyltransferase"/>
    <property type="match status" value="1"/>
</dbReference>
<dbReference type="FunFam" id="3.30.70.1400:FF:000001">
    <property type="entry name" value="Aminomethyltransferase"/>
    <property type="match status" value="1"/>
</dbReference>
<protein>
    <recommendedName>
        <fullName evidence="11">Aminomethyltransferase</fullName>
        <ecNumber evidence="11">2.1.2.10</ecNumber>
    </recommendedName>
    <alternativeName>
        <fullName evidence="11">Glycine cleavage system T protein</fullName>
    </alternativeName>
</protein>
<dbReference type="EMBL" id="JAKMXF010000354">
    <property type="protein sequence ID" value="KAI6646662.1"/>
    <property type="molecule type" value="Genomic_DNA"/>
</dbReference>
<dbReference type="InterPro" id="IPR027266">
    <property type="entry name" value="TrmE/GcvT-like"/>
</dbReference>
<comment type="function">
    <text evidence="1 11">The glycine cleavage system catalyzes the degradation of glycine.</text>
</comment>
<dbReference type="Gene3D" id="2.40.30.110">
    <property type="entry name" value="Aminomethyltransferase beta-barrel domains"/>
    <property type="match status" value="1"/>
</dbReference>
<feature type="domain" description="GCVT N-terminal" evidence="12">
    <location>
        <begin position="39"/>
        <end position="301"/>
    </location>
</feature>
<dbReference type="PANTHER" id="PTHR43757:SF16">
    <property type="entry name" value="AMINOMETHYLTRANSFERASE, MITOCHONDRIAL"/>
    <property type="match status" value="1"/>
</dbReference>
<name>A0AAV7JD26_9METZ</name>
<evidence type="ECO:0000313" key="14">
    <source>
        <dbReference type="EMBL" id="KAI6646662.1"/>
    </source>
</evidence>
<proteinExistence type="inferred from homology"/>
<evidence type="ECO:0000256" key="9">
    <source>
        <dbReference type="ARBA" id="ARBA00047665"/>
    </source>
</evidence>
<dbReference type="Gene3D" id="3.30.1360.120">
    <property type="entry name" value="Probable tRNA modification gtpase trme, domain 1"/>
    <property type="match status" value="1"/>
</dbReference>
<keyword evidence="8 11" id="KW-0496">Mitochondrion</keyword>
<dbReference type="PIRSF" id="PIRSF006487">
    <property type="entry name" value="GcvT"/>
    <property type="match status" value="1"/>
</dbReference>
<dbReference type="GO" id="GO:0006546">
    <property type="term" value="P:glycine catabolic process"/>
    <property type="evidence" value="ECO:0007669"/>
    <property type="project" value="InterPro"/>
</dbReference>
<dbReference type="InterPro" id="IPR006222">
    <property type="entry name" value="GCVT_N"/>
</dbReference>
<comment type="catalytic activity">
    <reaction evidence="9 11">
        <text>N(6)-[(R)-S(8)-aminomethyldihydrolipoyl]-L-lysyl-[protein] + (6S)-5,6,7,8-tetrahydrofolate = N(6)-[(R)-dihydrolipoyl]-L-lysyl-[protein] + (6R)-5,10-methylene-5,6,7,8-tetrahydrofolate + NH4(+)</text>
        <dbReference type="Rhea" id="RHEA:16945"/>
        <dbReference type="Rhea" id="RHEA-COMP:10475"/>
        <dbReference type="Rhea" id="RHEA-COMP:10492"/>
        <dbReference type="ChEBI" id="CHEBI:15636"/>
        <dbReference type="ChEBI" id="CHEBI:28938"/>
        <dbReference type="ChEBI" id="CHEBI:57453"/>
        <dbReference type="ChEBI" id="CHEBI:83100"/>
        <dbReference type="ChEBI" id="CHEBI:83143"/>
        <dbReference type="EC" id="2.1.2.10"/>
    </reaction>
</comment>
<dbReference type="NCBIfam" id="NF001567">
    <property type="entry name" value="PRK00389.1"/>
    <property type="match status" value="1"/>
</dbReference>
<reference evidence="14 15" key="1">
    <citation type="journal article" date="2023" name="BMC Biol.">
        <title>The compact genome of the sponge Oopsacas minuta (Hexactinellida) is lacking key metazoan core genes.</title>
        <authorList>
            <person name="Santini S."/>
            <person name="Schenkelaars Q."/>
            <person name="Jourda C."/>
            <person name="Duchesne M."/>
            <person name="Belahbib H."/>
            <person name="Rocher C."/>
            <person name="Selva M."/>
            <person name="Riesgo A."/>
            <person name="Vervoort M."/>
            <person name="Leys S.P."/>
            <person name="Kodjabachian L."/>
            <person name="Le Bivic A."/>
            <person name="Borchiellini C."/>
            <person name="Claverie J.M."/>
            <person name="Renard E."/>
        </authorList>
    </citation>
    <scope>NUCLEOTIDE SEQUENCE [LARGE SCALE GENOMIC DNA]</scope>
    <source>
        <strain evidence="14">SPO-2</strain>
    </source>
</reference>
<comment type="similarity">
    <text evidence="3 11">Belongs to the GcvT family.</text>
</comment>